<keyword evidence="5" id="KW-1185">Reference proteome</keyword>
<feature type="compositionally biased region" description="Polar residues" evidence="1">
    <location>
        <begin position="220"/>
        <end position="229"/>
    </location>
</feature>
<feature type="signal peptide" evidence="2">
    <location>
        <begin position="1"/>
        <end position="19"/>
    </location>
</feature>
<proteinExistence type="predicted"/>
<keyword evidence="2" id="KW-0732">Signal</keyword>
<dbReference type="AlphaFoldDB" id="A0A075AXA7"/>
<evidence type="ECO:0000313" key="4">
    <source>
        <dbReference type="EMBL" id="RKP21017.1"/>
    </source>
</evidence>
<sequence>MIVPSILIVLLARFASCHSSMLFPPSRCHPMNPNSNCKDSRCITTPLNGGPGCSPKPFPCGYSQRHTPTTVNAGEVINVKFWNSEFPNGAFSGGESKDQARHNGGLCEFSLSYDEKTFNVIATYERSCPDIFFDWPVRIPDNAPACENCLFAWSWINALGNREFYMNCADVKIVNPKVPSGSPFSTKPITTANLAAAGFTNTLTPDGDVPNNGNGKGSGPRSSDVSKNTASSAPVAAISSPNPTSTVPPTAPSVPVVNTTPGTQPTTPVTSQANSLSSLPANNLPSSSTLQNANSLTTPTAFPKPKWKRYRRHRP</sequence>
<accession>A0A075AXA7</accession>
<evidence type="ECO:0000256" key="2">
    <source>
        <dbReference type="SAM" id="SignalP"/>
    </source>
</evidence>
<evidence type="ECO:0000313" key="5">
    <source>
        <dbReference type="Proteomes" id="UP000030755"/>
    </source>
</evidence>
<protein>
    <recommendedName>
        <fullName evidence="7">Chitin-binding type-4 domain-containing protein</fullName>
    </recommendedName>
</protein>
<evidence type="ECO:0000313" key="3">
    <source>
        <dbReference type="EMBL" id="EPZ34955.1"/>
    </source>
</evidence>
<dbReference type="EMBL" id="KE560903">
    <property type="protein sequence ID" value="EPZ34955.1"/>
    <property type="molecule type" value="Genomic_DNA"/>
</dbReference>
<evidence type="ECO:0000313" key="6">
    <source>
        <dbReference type="Proteomes" id="UP000281549"/>
    </source>
</evidence>
<organism evidence="3 5">
    <name type="scientific">Rozella allomycis (strain CSF55)</name>
    <dbReference type="NCBI Taxonomy" id="988480"/>
    <lineage>
        <taxon>Eukaryota</taxon>
        <taxon>Fungi</taxon>
        <taxon>Fungi incertae sedis</taxon>
        <taxon>Cryptomycota</taxon>
        <taxon>Cryptomycota incertae sedis</taxon>
        <taxon>Rozella</taxon>
    </lineage>
</organism>
<dbReference type="OMA" id="YGHMQLA"/>
<feature type="chain" id="PRO_5040561320" description="Chitin-binding type-4 domain-containing protein" evidence="2">
    <location>
        <begin position="20"/>
        <end position="315"/>
    </location>
</feature>
<dbReference type="STRING" id="988480.A0A075AXA7"/>
<evidence type="ECO:0008006" key="7">
    <source>
        <dbReference type="Google" id="ProtNLM"/>
    </source>
</evidence>
<gene>
    <name evidence="3" type="ORF">O9G_001685</name>
    <name evidence="4" type="ORF">ROZALSC1DRAFT_27547</name>
</gene>
<dbReference type="PANTHER" id="PTHR36182">
    <property type="entry name" value="PROTEIN, PUTATIVE (AFU_ORTHOLOGUE AFUA_6G10930)-RELATED"/>
    <property type="match status" value="1"/>
</dbReference>
<dbReference type="HOGENOM" id="CLU_883258_0_0_1"/>
<dbReference type="Proteomes" id="UP000281549">
    <property type="component" value="Unassembled WGS sequence"/>
</dbReference>
<dbReference type="SMR" id="A0A075AXA7"/>
<reference evidence="6" key="2">
    <citation type="journal article" date="2018" name="Nat. Microbiol.">
        <title>Leveraging single-cell genomics to expand the fungal tree of life.</title>
        <authorList>
            <person name="Ahrendt S.R."/>
            <person name="Quandt C.A."/>
            <person name="Ciobanu D."/>
            <person name="Clum A."/>
            <person name="Salamov A."/>
            <person name="Andreopoulos B."/>
            <person name="Cheng J.F."/>
            <person name="Woyke T."/>
            <person name="Pelin A."/>
            <person name="Henrissat B."/>
            <person name="Reynolds N.K."/>
            <person name="Benny G.L."/>
            <person name="Smith M.E."/>
            <person name="James T.Y."/>
            <person name="Grigoriev I.V."/>
        </authorList>
    </citation>
    <scope>NUCLEOTIDE SEQUENCE [LARGE SCALE GENOMIC DNA]</scope>
    <source>
        <strain evidence="6">CSF55</strain>
    </source>
</reference>
<evidence type="ECO:0000256" key="1">
    <source>
        <dbReference type="SAM" id="MobiDB-lite"/>
    </source>
</evidence>
<dbReference type="OrthoDB" id="2342176at2759"/>
<feature type="compositionally biased region" description="Polar residues" evidence="1">
    <location>
        <begin position="289"/>
        <end position="300"/>
    </location>
</feature>
<dbReference type="PANTHER" id="PTHR36182:SF1">
    <property type="entry name" value="PROTEIN, PUTATIVE (AFU_ORTHOLOGUE AFUA_6G10930)-RELATED"/>
    <property type="match status" value="1"/>
</dbReference>
<dbReference type="Gene3D" id="2.70.50.70">
    <property type="match status" value="1"/>
</dbReference>
<dbReference type="EMBL" id="ML004998">
    <property type="protein sequence ID" value="RKP21017.1"/>
    <property type="molecule type" value="Genomic_DNA"/>
</dbReference>
<feature type="region of interest" description="Disordered" evidence="1">
    <location>
        <begin position="201"/>
        <end position="315"/>
    </location>
</feature>
<reference evidence="4" key="3">
    <citation type="submission" date="2018-08" db="EMBL/GenBank/DDBJ databases">
        <title>Leveraging single-cell genomics to expand the Fungal Tree of Life.</title>
        <authorList>
            <consortium name="DOE Joint Genome Institute"/>
            <person name="Ahrendt S.R."/>
            <person name="Quandt C.A."/>
            <person name="Ciobanu D."/>
            <person name="Clum A."/>
            <person name="Salamov A."/>
            <person name="Andreopoulos B."/>
            <person name="Cheng J.-F."/>
            <person name="Woyke T."/>
            <person name="Pelin A."/>
            <person name="Henrissat B."/>
            <person name="Reynolds N."/>
            <person name="Benny G.L."/>
            <person name="Smith M.E."/>
            <person name="James T.Y."/>
            <person name="Grigoriev I.V."/>
        </authorList>
    </citation>
    <scope>NUCLEOTIDE SEQUENCE</scope>
    <source>
        <strain evidence="4">CSF55</strain>
    </source>
</reference>
<dbReference type="Proteomes" id="UP000030755">
    <property type="component" value="Unassembled WGS sequence"/>
</dbReference>
<reference evidence="3 5" key="1">
    <citation type="journal article" date="2013" name="Curr. Biol.">
        <title>Shared signatures of parasitism and phylogenomics unite Cryptomycota and microsporidia.</title>
        <authorList>
            <person name="James T.Y."/>
            <person name="Pelin A."/>
            <person name="Bonen L."/>
            <person name="Ahrendt S."/>
            <person name="Sain D."/>
            <person name="Corradi N."/>
            <person name="Stajich J.E."/>
        </authorList>
    </citation>
    <scope>NUCLEOTIDE SEQUENCE [LARGE SCALE GENOMIC DNA]</scope>
    <source>
        <strain evidence="3 5">CSF55</strain>
        <strain evidence="3 5">CSF55</strain>
    </source>
</reference>
<feature type="compositionally biased region" description="Basic residues" evidence="1">
    <location>
        <begin position="305"/>
        <end position="315"/>
    </location>
</feature>
<name>A0A075AXA7_ROZAC</name>
<feature type="compositionally biased region" description="Low complexity" evidence="1">
    <location>
        <begin position="230"/>
        <end position="288"/>
    </location>
</feature>